<comment type="subcellular location">
    <subcellularLocation>
        <location evidence="1">Membrane</location>
        <topology evidence="1">Single-pass type I membrane protein</topology>
    </subcellularLocation>
</comment>
<keyword evidence="7" id="KW-0325">Glycoprotein</keyword>
<sequence length="382" mass="42230">MHSIIWISTPATPCQGGRAIHACSQAPAAVIGFSIFREAPWPAQHCSTLTQPTHLSELKPNPSQQSCYSPELWRMASPLSQCQGNVTATSPPSLHRPSPSAIPQVQAAGLAALGVNLFFDSCLLPLIDFQGFFCPGGIFVWLQPGGATKPLGQVKQNWVWRAGGRRRYPGHTPLTPLPPQDDPDGEEIEREKSNSLKLEFTDDANFKTKVNYSYAAVQIPTDIYKGSTVILNELNWTQALEDVFIENRKEDPSLLWQVFGSATGVTRYYPATPWRAPNKIDLYDVRRRPWYIQGASSPKDMVIIVDVSGSVSGLTLKLMKTSVYEMLDTLSDDDYVNVASVSPALFLSQEILKWCRWQLLGCSRLTQGEPEPCSRLDPALPG</sequence>
<reference evidence="10" key="2">
    <citation type="submission" date="2025-09" db="UniProtKB">
        <authorList>
            <consortium name="Ensembl"/>
        </authorList>
    </citation>
    <scope>IDENTIFICATION</scope>
</reference>
<accession>A0A8C9LCI4</accession>
<dbReference type="SUPFAM" id="SSF53300">
    <property type="entry name" value="vWA-like"/>
    <property type="match status" value="1"/>
</dbReference>
<dbReference type="InterPro" id="IPR036465">
    <property type="entry name" value="vWFA_dom_sf"/>
</dbReference>
<evidence type="ECO:0000256" key="1">
    <source>
        <dbReference type="ARBA" id="ARBA00004479"/>
    </source>
</evidence>
<protein>
    <recommendedName>
        <fullName evidence="9">VWA N-terminal domain-containing protein</fullName>
    </recommendedName>
</protein>
<dbReference type="InterPro" id="IPR051173">
    <property type="entry name" value="Ca_channel_alpha-2/delta"/>
</dbReference>
<keyword evidence="6" id="KW-0472">Membrane</keyword>
<organism evidence="10 11">
    <name type="scientific">Pavo cristatus</name>
    <name type="common">Indian peafowl</name>
    <name type="synonym">Blue peafowl</name>
    <dbReference type="NCBI Taxonomy" id="9049"/>
    <lineage>
        <taxon>Eukaryota</taxon>
        <taxon>Metazoa</taxon>
        <taxon>Chordata</taxon>
        <taxon>Craniata</taxon>
        <taxon>Vertebrata</taxon>
        <taxon>Euteleostomi</taxon>
        <taxon>Archelosauria</taxon>
        <taxon>Archosauria</taxon>
        <taxon>Dinosauria</taxon>
        <taxon>Saurischia</taxon>
        <taxon>Theropoda</taxon>
        <taxon>Coelurosauria</taxon>
        <taxon>Aves</taxon>
        <taxon>Neognathae</taxon>
        <taxon>Galloanserae</taxon>
        <taxon>Galliformes</taxon>
        <taxon>Phasianidae</taxon>
        <taxon>Phasianinae</taxon>
        <taxon>Pavo</taxon>
    </lineage>
</organism>
<name>A0A8C9LCI4_PAVCR</name>
<reference evidence="10" key="1">
    <citation type="submission" date="2025-08" db="UniProtKB">
        <authorList>
            <consortium name="Ensembl"/>
        </authorList>
    </citation>
    <scope>IDENTIFICATION</scope>
</reference>
<dbReference type="AlphaFoldDB" id="A0A8C9LCI4"/>
<evidence type="ECO:0000256" key="2">
    <source>
        <dbReference type="ARBA" id="ARBA00022692"/>
    </source>
</evidence>
<keyword evidence="2" id="KW-0812">Transmembrane</keyword>
<dbReference type="GO" id="GO:0005245">
    <property type="term" value="F:voltage-gated calcium channel activity"/>
    <property type="evidence" value="ECO:0007669"/>
    <property type="project" value="TreeGrafter"/>
</dbReference>
<evidence type="ECO:0000256" key="7">
    <source>
        <dbReference type="ARBA" id="ARBA00023180"/>
    </source>
</evidence>
<proteinExistence type="predicted"/>
<keyword evidence="5" id="KW-1133">Transmembrane helix</keyword>
<dbReference type="GO" id="GO:0005891">
    <property type="term" value="C:voltage-gated calcium channel complex"/>
    <property type="evidence" value="ECO:0007669"/>
    <property type="project" value="TreeGrafter"/>
</dbReference>
<dbReference type="PANTHER" id="PTHR10166:SF7">
    <property type="entry name" value="VOLTAGE-DEPENDENT CALCIUM CHANNEL SUBUNIT ALPHA-2_DELTA-2"/>
    <property type="match status" value="1"/>
</dbReference>
<evidence type="ECO:0000313" key="10">
    <source>
        <dbReference type="Ensembl" id="ENSPSTP00000018358.1"/>
    </source>
</evidence>
<evidence type="ECO:0000256" key="3">
    <source>
        <dbReference type="ARBA" id="ARBA00022729"/>
    </source>
</evidence>
<evidence type="ECO:0000256" key="5">
    <source>
        <dbReference type="ARBA" id="ARBA00022989"/>
    </source>
</evidence>
<evidence type="ECO:0000259" key="9">
    <source>
        <dbReference type="Pfam" id="PF08399"/>
    </source>
</evidence>
<dbReference type="PANTHER" id="PTHR10166">
    <property type="entry name" value="VOLTAGE-DEPENDENT CALCIUM CHANNEL SUBUNIT ALPHA-2/DELTA-RELATED"/>
    <property type="match status" value="1"/>
</dbReference>
<keyword evidence="4" id="KW-0106">Calcium</keyword>
<dbReference type="Ensembl" id="ENSPSTT00000019234.1">
    <property type="protein sequence ID" value="ENSPSTP00000018358.1"/>
    <property type="gene ID" value="ENSPSTG00000013167.1"/>
</dbReference>
<dbReference type="Pfam" id="PF08399">
    <property type="entry name" value="VWA_N"/>
    <property type="match status" value="1"/>
</dbReference>
<evidence type="ECO:0000313" key="11">
    <source>
        <dbReference type="Proteomes" id="UP000694428"/>
    </source>
</evidence>
<evidence type="ECO:0000256" key="6">
    <source>
        <dbReference type="ARBA" id="ARBA00023136"/>
    </source>
</evidence>
<dbReference type="InterPro" id="IPR013608">
    <property type="entry name" value="VWA_N"/>
</dbReference>
<dbReference type="Proteomes" id="UP000694428">
    <property type="component" value="Unplaced"/>
</dbReference>
<keyword evidence="11" id="KW-1185">Reference proteome</keyword>
<feature type="domain" description="VWA N-terminal" evidence="9">
    <location>
        <begin position="188"/>
        <end position="274"/>
    </location>
</feature>
<evidence type="ECO:0000256" key="8">
    <source>
        <dbReference type="SAM" id="MobiDB-lite"/>
    </source>
</evidence>
<feature type="region of interest" description="Disordered" evidence="8">
    <location>
        <begin position="165"/>
        <end position="194"/>
    </location>
</feature>
<keyword evidence="3" id="KW-0732">Signal</keyword>
<evidence type="ECO:0000256" key="4">
    <source>
        <dbReference type="ARBA" id="ARBA00022837"/>
    </source>
</evidence>